<comment type="caution">
    <text evidence="3">The sequence shown here is derived from an EMBL/GenBank/DDBJ whole genome shotgun (WGS) entry which is preliminary data.</text>
</comment>
<feature type="transmembrane region" description="Helical" evidence="2">
    <location>
        <begin position="54"/>
        <end position="74"/>
    </location>
</feature>
<proteinExistence type="predicted"/>
<feature type="compositionally biased region" description="Polar residues" evidence="1">
    <location>
        <begin position="83"/>
        <end position="103"/>
    </location>
</feature>
<organism evidence="3 4">
    <name type="scientific">Exophiala dermatitidis</name>
    <name type="common">Black yeast-like fungus</name>
    <name type="synonym">Wangiella dermatitidis</name>
    <dbReference type="NCBI Taxonomy" id="5970"/>
    <lineage>
        <taxon>Eukaryota</taxon>
        <taxon>Fungi</taxon>
        <taxon>Dikarya</taxon>
        <taxon>Ascomycota</taxon>
        <taxon>Pezizomycotina</taxon>
        <taxon>Eurotiomycetes</taxon>
        <taxon>Chaetothyriomycetidae</taxon>
        <taxon>Chaetothyriales</taxon>
        <taxon>Herpotrichiellaceae</taxon>
        <taxon>Exophiala</taxon>
    </lineage>
</organism>
<keyword evidence="2" id="KW-0812">Transmembrane</keyword>
<accession>A0AAN6F2V5</accession>
<name>A0AAN6F2V5_EXODE</name>
<feature type="region of interest" description="Disordered" evidence="1">
    <location>
        <begin position="78"/>
        <end position="106"/>
    </location>
</feature>
<reference evidence="3" key="1">
    <citation type="submission" date="2023-01" db="EMBL/GenBank/DDBJ databases">
        <title>Exophiala dermititidis isolated from Cystic Fibrosis Patient.</title>
        <authorList>
            <person name="Kurbessoian T."/>
            <person name="Crocker A."/>
            <person name="Murante D."/>
            <person name="Hogan D.A."/>
            <person name="Stajich J.E."/>
        </authorList>
    </citation>
    <scope>NUCLEOTIDE SEQUENCE</scope>
    <source>
        <strain evidence="3">Ex8</strain>
    </source>
</reference>
<gene>
    <name evidence="3" type="ORF">HRR80_001312</name>
</gene>
<dbReference type="Proteomes" id="UP001161757">
    <property type="component" value="Unassembled WGS sequence"/>
</dbReference>
<dbReference type="AlphaFoldDB" id="A0AAN6F2V5"/>
<evidence type="ECO:0000256" key="1">
    <source>
        <dbReference type="SAM" id="MobiDB-lite"/>
    </source>
</evidence>
<evidence type="ECO:0000313" key="4">
    <source>
        <dbReference type="Proteomes" id="UP001161757"/>
    </source>
</evidence>
<dbReference type="EMBL" id="JAJGCB010000002">
    <property type="protein sequence ID" value="KAJ8994600.1"/>
    <property type="molecule type" value="Genomic_DNA"/>
</dbReference>
<keyword evidence="2" id="KW-0472">Membrane</keyword>
<sequence length="159" mass="17402">MSHHHPRPSFPTPSARHAPPPTTPSGGGRPLNPAQKIPPGASGSGIGGRKIRPLIYAIGVAGIVCSGALIGAILKTSREHQQEAPQKTQVEQLPQESPRQQQADAVKPDYAKYIQTLETKRGHLLGQKIQLERKIQDLHESQRRRAEEEAIKKELGMKK</sequence>
<evidence type="ECO:0000256" key="2">
    <source>
        <dbReference type="SAM" id="Phobius"/>
    </source>
</evidence>
<feature type="region of interest" description="Disordered" evidence="1">
    <location>
        <begin position="140"/>
        <end position="159"/>
    </location>
</feature>
<keyword evidence="2" id="KW-1133">Transmembrane helix</keyword>
<protein>
    <submittedName>
        <fullName evidence="3">Uncharacterized protein</fullName>
    </submittedName>
</protein>
<evidence type="ECO:0000313" key="3">
    <source>
        <dbReference type="EMBL" id="KAJ8994600.1"/>
    </source>
</evidence>
<feature type="region of interest" description="Disordered" evidence="1">
    <location>
        <begin position="1"/>
        <end position="46"/>
    </location>
</feature>